<evidence type="ECO:0000313" key="6">
    <source>
        <dbReference type="Proteomes" id="UP000068164"/>
    </source>
</evidence>
<proteinExistence type="inferred from homology"/>
<evidence type="ECO:0000259" key="4">
    <source>
        <dbReference type="PROSITE" id="PS01031"/>
    </source>
</evidence>
<protein>
    <submittedName>
        <fullName evidence="5">Heat-shock protein Hsp20</fullName>
    </submittedName>
</protein>
<organism evidence="5 6">
    <name type="scientific">Rhizobium altiplani</name>
    <dbReference type="NCBI Taxonomy" id="1864509"/>
    <lineage>
        <taxon>Bacteria</taxon>
        <taxon>Pseudomonadati</taxon>
        <taxon>Pseudomonadota</taxon>
        <taxon>Alphaproteobacteria</taxon>
        <taxon>Hyphomicrobiales</taxon>
        <taxon>Rhizobiaceae</taxon>
        <taxon>Rhizobium/Agrobacterium group</taxon>
        <taxon>Rhizobium</taxon>
    </lineage>
</organism>
<dbReference type="PANTHER" id="PTHR47062">
    <property type="match status" value="1"/>
</dbReference>
<keyword evidence="1" id="KW-0346">Stress response</keyword>
<feature type="domain" description="SHSP" evidence="4">
    <location>
        <begin position="26"/>
        <end position="142"/>
    </location>
</feature>
<dbReference type="InterPro" id="IPR002068">
    <property type="entry name" value="A-crystallin/Hsp20_dom"/>
</dbReference>
<evidence type="ECO:0000313" key="5">
    <source>
        <dbReference type="EMBL" id="KWV50341.1"/>
    </source>
</evidence>
<dbReference type="Pfam" id="PF00011">
    <property type="entry name" value="HSP20"/>
    <property type="match status" value="1"/>
</dbReference>
<dbReference type="Gene3D" id="2.60.40.790">
    <property type="match status" value="1"/>
</dbReference>
<comment type="similarity">
    <text evidence="2 3">Belongs to the small heat shock protein (HSP20) family.</text>
</comment>
<dbReference type="AlphaFoldDB" id="A0A109JK69"/>
<comment type="caution">
    <text evidence="5">The sequence shown here is derived from an EMBL/GenBank/DDBJ whole genome shotgun (WGS) entry which is preliminary data.</text>
</comment>
<evidence type="ECO:0000256" key="2">
    <source>
        <dbReference type="PROSITE-ProRule" id="PRU00285"/>
    </source>
</evidence>
<dbReference type="PROSITE" id="PS01031">
    <property type="entry name" value="SHSP"/>
    <property type="match status" value="1"/>
</dbReference>
<reference evidence="5 6" key="1">
    <citation type="submission" date="2015-11" db="EMBL/GenBank/DDBJ databases">
        <title>Draft Genome Sequence of the Strain BR 10423 (Rhizobium sp.) isolated from nodules of Mimosa pudica.</title>
        <authorList>
            <person name="Barauna A.C."/>
            <person name="Zilli J.E."/>
            <person name="Simoes-Araujo J.L."/>
            <person name="Reis V.M."/>
            <person name="James E.K."/>
            <person name="Reis F.B.Jr."/>
            <person name="Rouws L.F."/>
            <person name="Passos S.R."/>
            <person name="Gois S.R."/>
        </authorList>
    </citation>
    <scope>NUCLEOTIDE SEQUENCE [LARGE SCALE GENOMIC DNA]</scope>
    <source>
        <strain evidence="5 6">BR10423</strain>
    </source>
</reference>
<dbReference type="InterPro" id="IPR037913">
    <property type="entry name" value="ACD_IbpA/B"/>
</dbReference>
<evidence type="ECO:0000256" key="1">
    <source>
        <dbReference type="ARBA" id="ARBA00023016"/>
    </source>
</evidence>
<dbReference type="EMBL" id="LNCD01000085">
    <property type="protein sequence ID" value="KWV50341.1"/>
    <property type="molecule type" value="Genomic_DNA"/>
</dbReference>
<keyword evidence="6" id="KW-1185">Reference proteome</keyword>
<dbReference type="Proteomes" id="UP000068164">
    <property type="component" value="Unassembled WGS sequence"/>
</dbReference>
<dbReference type="SUPFAM" id="SSF49764">
    <property type="entry name" value="HSP20-like chaperones"/>
    <property type="match status" value="1"/>
</dbReference>
<accession>A0A109JK69</accession>
<dbReference type="RefSeq" id="WP_062371331.1">
    <property type="nucleotide sequence ID" value="NZ_JBBNAS010000452.1"/>
</dbReference>
<evidence type="ECO:0000256" key="3">
    <source>
        <dbReference type="RuleBase" id="RU003616"/>
    </source>
</evidence>
<sequence length="143" mass="15917">MSRMTPFASPLLLGFDAMEKTLERLSKASDGYPPYNIERVAPDRASGDPERLRITLAVAGFAEDDLDVSVEENQLSIRGRQAEQGERDYLYRGIAARQFQRTFVLADGMQVLGACLKNGLLSVDLIRPEPSRMVKKINISVSQ</sequence>
<dbReference type="PANTHER" id="PTHR47062:SF1">
    <property type="entry name" value="SMALL HEAT SHOCK PROTEIN IBPA"/>
    <property type="match status" value="1"/>
</dbReference>
<dbReference type="CDD" id="cd06470">
    <property type="entry name" value="ACD_IbpA-B_like"/>
    <property type="match status" value="1"/>
</dbReference>
<name>A0A109JK69_9HYPH</name>
<dbReference type="InterPro" id="IPR008978">
    <property type="entry name" value="HSP20-like_chaperone"/>
</dbReference>
<dbReference type="OrthoDB" id="9810618at2"/>
<gene>
    <name evidence="5" type="ORF">AS026_09000</name>
</gene>